<proteinExistence type="predicted"/>
<dbReference type="Pfam" id="PF08240">
    <property type="entry name" value="ADH_N"/>
    <property type="match status" value="1"/>
</dbReference>
<sequence>MKAAALSSFGGPDVLRLQDIDDPTAGPGEVRVRVKAAGVQPFDTAIRRGWTPPFLATRPPVVPGNEFAGVVDQVGDRVTGVEVGAEVLGFSTLGGYAEYVVVPEDQIVAKPKDMPWEIAGGFSGNAQGAHLALQAMGVGKGDTVLIHAAAGALGTLAVQLARAWGADRVIGTASEANHEYLRKLGAVPVTYGEGLVERVRAVAPEGVDAALDAAGPEALRASVELVKDRSRIRTMLSLEEAKELGIPLLGPGRSASRLASLVDLYARGQLTVHLRATYALADAAEAHRDIERGHGRGKIVIIVDATA</sequence>
<dbReference type="CDD" id="cd05289">
    <property type="entry name" value="MDR_like_2"/>
    <property type="match status" value="1"/>
</dbReference>
<dbReference type="SUPFAM" id="SSF51735">
    <property type="entry name" value="NAD(P)-binding Rossmann-fold domains"/>
    <property type="match status" value="1"/>
</dbReference>
<dbReference type="Pfam" id="PF13602">
    <property type="entry name" value="ADH_zinc_N_2"/>
    <property type="match status" value="1"/>
</dbReference>
<dbReference type="Gene3D" id="3.40.50.720">
    <property type="entry name" value="NAD(P)-binding Rossmann-like Domain"/>
    <property type="match status" value="1"/>
</dbReference>
<feature type="domain" description="Enoyl reductase (ER)" evidence="3">
    <location>
        <begin position="10"/>
        <end position="301"/>
    </location>
</feature>
<dbReference type="InterPro" id="IPR013154">
    <property type="entry name" value="ADH-like_N"/>
</dbReference>
<protein>
    <submittedName>
        <fullName evidence="4">NADPH:quinone reductase-like Zn-dependent oxidoreductase</fullName>
    </submittedName>
</protein>
<organism evidence="4 5">
    <name type="scientific">Krasilnikovia cinnamomea</name>
    <dbReference type="NCBI Taxonomy" id="349313"/>
    <lineage>
        <taxon>Bacteria</taxon>
        <taxon>Bacillati</taxon>
        <taxon>Actinomycetota</taxon>
        <taxon>Actinomycetes</taxon>
        <taxon>Micromonosporales</taxon>
        <taxon>Micromonosporaceae</taxon>
        <taxon>Krasilnikovia</taxon>
    </lineage>
</organism>
<dbReference type="InterPro" id="IPR020843">
    <property type="entry name" value="ER"/>
</dbReference>
<dbReference type="OrthoDB" id="3727682at2"/>
<dbReference type="SMART" id="SM00829">
    <property type="entry name" value="PKS_ER"/>
    <property type="match status" value="1"/>
</dbReference>
<reference evidence="4 5" key="1">
    <citation type="submission" date="2019-02" db="EMBL/GenBank/DDBJ databases">
        <title>Sequencing the genomes of 1000 actinobacteria strains.</title>
        <authorList>
            <person name="Klenk H.-P."/>
        </authorList>
    </citation>
    <scope>NUCLEOTIDE SEQUENCE [LARGE SCALE GENOMIC DNA]</scope>
    <source>
        <strain evidence="4 5">DSM 45162</strain>
    </source>
</reference>
<evidence type="ECO:0000313" key="4">
    <source>
        <dbReference type="EMBL" id="RZU51645.1"/>
    </source>
</evidence>
<dbReference type="Proteomes" id="UP000292564">
    <property type="component" value="Unassembled WGS sequence"/>
</dbReference>
<gene>
    <name evidence="4" type="ORF">EV385_3478</name>
</gene>
<keyword evidence="5" id="KW-1185">Reference proteome</keyword>
<dbReference type="InterPro" id="IPR036291">
    <property type="entry name" value="NAD(P)-bd_dom_sf"/>
</dbReference>
<evidence type="ECO:0000256" key="1">
    <source>
        <dbReference type="ARBA" id="ARBA00022857"/>
    </source>
</evidence>
<comment type="caution">
    <text evidence="4">The sequence shown here is derived from an EMBL/GenBank/DDBJ whole genome shotgun (WGS) entry which is preliminary data.</text>
</comment>
<keyword evidence="1" id="KW-0521">NADP</keyword>
<dbReference type="EMBL" id="SHKY01000001">
    <property type="protein sequence ID" value="RZU51645.1"/>
    <property type="molecule type" value="Genomic_DNA"/>
</dbReference>
<dbReference type="AlphaFoldDB" id="A0A4Q7ZMQ7"/>
<accession>A0A4Q7ZMQ7</accession>
<dbReference type="PANTHER" id="PTHR48106:SF18">
    <property type="entry name" value="QUINONE OXIDOREDUCTASE PIG3"/>
    <property type="match status" value="1"/>
</dbReference>
<dbReference type="Gene3D" id="3.90.180.10">
    <property type="entry name" value="Medium-chain alcohol dehydrogenases, catalytic domain"/>
    <property type="match status" value="1"/>
</dbReference>
<evidence type="ECO:0000313" key="5">
    <source>
        <dbReference type="Proteomes" id="UP000292564"/>
    </source>
</evidence>
<name>A0A4Q7ZMQ7_9ACTN</name>
<dbReference type="PANTHER" id="PTHR48106">
    <property type="entry name" value="QUINONE OXIDOREDUCTASE PIG3-RELATED"/>
    <property type="match status" value="1"/>
</dbReference>
<dbReference type="GO" id="GO:0016651">
    <property type="term" value="F:oxidoreductase activity, acting on NAD(P)H"/>
    <property type="evidence" value="ECO:0007669"/>
    <property type="project" value="TreeGrafter"/>
</dbReference>
<dbReference type="RefSeq" id="WP_130510385.1">
    <property type="nucleotide sequence ID" value="NZ_SHKY01000001.1"/>
</dbReference>
<dbReference type="InterPro" id="IPR011032">
    <property type="entry name" value="GroES-like_sf"/>
</dbReference>
<evidence type="ECO:0000256" key="2">
    <source>
        <dbReference type="ARBA" id="ARBA00023002"/>
    </source>
</evidence>
<keyword evidence="2" id="KW-0560">Oxidoreductase</keyword>
<dbReference type="GO" id="GO:0070402">
    <property type="term" value="F:NADPH binding"/>
    <property type="evidence" value="ECO:0007669"/>
    <property type="project" value="TreeGrafter"/>
</dbReference>
<dbReference type="SUPFAM" id="SSF50129">
    <property type="entry name" value="GroES-like"/>
    <property type="match status" value="1"/>
</dbReference>
<evidence type="ECO:0000259" key="3">
    <source>
        <dbReference type="SMART" id="SM00829"/>
    </source>
</evidence>